<sequence length="74" mass="8018">MDRYFRMVQQSGHAGAQVMTGVAAWLYGHRARCVRIVTGGALRDVAGVARMTRQAAVGFAYIVVRHDGGLWIGA</sequence>
<accession>A0A371Z368</accession>
<dbReference type="EMBL" id="QUWV01000028">
    <property type="protein sequence ID" value="RFD20917.1"/>
    <property type="molecule type" value="Genomic_DNA"/>
</dbReference>
<dbReference type="Proteomes" id="UP000262371">
    <property type="component" value="Unassembled WGS sequence"/>
</dbReference>
<gene>
    <name evidence="1" type="ORF">DY926_03425</name>
</gene>
<protein>
    <submittedName>
        <fullName evidence="1">Uncharacterized protein</fullName>
    </submittedName>
</protein>
<name>A0A371Z368_9PROT</name>
<reference evidence="1 2" key="1">
    <citation type="submission" date="2018-08" db="EMBL/GenBank/DDBJ databases">
        <title>Komagataeibacter sp. AV 382.</title>
        <authorList>
            <person name="Skraban J."/>
            <person name="Trcek J."/>
        </authorList>
    </citation>
    <scope>NUCLEOTIDE SEQUENCE [LARGE SCALE GENOMIC DNA]</scope>
    <source>
        <strain evidence="1 2">AV 382</strain>
    </source>
</reference>
<evidence type="ECO:0000313" key="2">
    <source>
        <dbReference type="Proteomes" id="UP000262371"/>
    </source>
</evidence>
<keyword evidence="2" id="KW-1185">Reference proteome</keyword>
<organism evidence="1 2">
    <name type="scientific">Komagataeibacter melaceti</name>
    <dbReference type="NCBI Taxonomy" id="2766577"/>
    <lineage>
        <taxon>Bacteria</taxon>
        <taxon>Pseudomonadati</taxon>
        <taxon>Pseudomonadota</taxon>
        <taxon>Alphaproteobacteria</taxon>
        <taxon>Acetobacterales</taxon>
        <taxon>Acetobacteraceae</taxon>
        <taxon>Komagataeibacter</taxon>
    </lineage>
</organism>
<dbReference type="AlphaFoldDB" id="A0A371Z368"/>
<evidence type="ECO:0000313" key="1">
    <source>
        <dbReference type="EMBL" id="RFD20917.1"/>
    </source>
</evidence>
<proteinExistence type="predicted"/>
<comment type="caution">
    <text evidence="1">The sequence shown here is derived from an EMBL/GenBank/DDBJ whole genome shotgun (WGS) entry which is preliminary data.</text>
</comment>